<dbReference type="Proteomes" id="UP000004038">
    <property type="component" value="Unassembled WGS sequence"/>
</dbReference>
<dbReference type="AlphaFoldDB" id="H0G8T3"/>
<reference evidence="1 2" key="1">
    <citation type="journal article" date="2012" name="J. Bacteriol.">
        <title>Draft Genome Sequence of Sinorhizobium meliloti CCNWSX0020, a Nitrogen-Fixing Symbiont with Copper Tolerance Capability Isolated from Lead-Zinc Mine Tailings.</title>
        <authorList>
            <person name="Li Z."/>
            <person name="Ma Z."/>
            <person name="Hao X."/>
            <person name="Wei G."/>
        </authorList>
    </citation>
    <scope>NUCLEOTIDE SEQUENCE [LARGE SCALE GENOMIC DNA]</scope>
    <source>
        <strain evidence="1 2">CCNWSX0020</strain>
    </source>
</reference>
<evidence type="ECO:0000313" key="1">
    <source>
        <dbReference type="EMBL" id="EHK74287.1"/>
    </source>
</evidence>
<accession>H0G8T3</accession>
<proteinExistence type="predicted"/>
<dbReference type="EMBL" id="AGVV01000093">
    <property type="protein sequence ID" value="EHK74287.1"/>
    <property type="molecule type" value="Genomic_DNA"/>
</dbReference>
<sequence>MHELGEILGEPVRPIHAEPVAVPVQRHKHRREVALVHFALCGSANVLSGDGAHSFLLIVVGDVSGAKPHWLMVTDESWA</sequence>
<gene>
    <name evidence="1" type="ORF">SM0020_29620</name>
</gene>
<name>H0G8T3_RHIML</name>
<dbReference type="RefSeq" id="WP_003535384.1">
    <property type="nucleotide sequence ID" value="NZ_AGVV01000093.1"/>
</dbReference>
<evidence type="ECO:0000313" key="2">
    <source>
        <dbReference type="Proteomes" id="UP000004038"/>
    </source>
</evidence>
<organism evidence="1 2">
    <name type="scientific">Sinorhizobium meliloti CCNWSX0020</name>
    <dbReference type="NCBI Taxonomy" id="1107881"/>
    <lineage>
        <taxon>Bacteria</taxon>
        <taxon>Pseudomonadati</taxon>
        <taxon>Pseudomonadota</taxon>
        <taxon>Alphaproteobacteria</taxon>
        <taxon>Hyphomicrobiales</taxon>
        <taxon>Rhizobiaceae</taxon>
        <taxon>Sinorhizobium/Ensifer group</taxon>
        <taxon>Sinorhizobium</taxon>
    </lineage>
</organism>
<dbReference type="PATRIC" id="fig|1107881.3.peg.5991"/>
<protein>
    <submittedName>
        <fullName evidence="1">Uncharacterized protein</fullName>
    </submittedName>
</protein>